<dbReference type="PANTHER" id="PTHR33395:SF22">
    <property type="entry name" value="REVERSE TRANSCRIPTASE DOMAIN-CONTAINING PROTEIN"/>
    <property type="match status" value="1"/>
</dbReference>
<name>A0A093HFD6_TYTAL</name>
<feature type="non-terminal residue" evidence="1">
    <location>
        <position position="1"/>
    </location>
</feature>
<dbReference type="GO" id="GO:0007508">
    <property type="term" value="P:larval heart development"/>
    <property type="evidence" value="ECO:0007669"/>
    <property type="project" value="TreeGrafter"/>
</dbReference>
<dbReference type="GO" id="GO:0061343">
    <property type="term" value="P:cell adhesion involved in heart morphogenesis"/>
    <property type="evidence" value="ECO:0007669"/>
    <property type="project" value="TreeGrafter"/>
</dbReference>
<accession>A0A093HFD6</accession>
<proteinExistence type="predicted"/>
<reference evidence="1 2" key="1">
    <citation type="submission" date="2014-04" db="EMBL/GenBank/DDBJ databases">
        <title>Genome evolution of avian class.</title>
        <authorList>
            <person name="Zhang G."/>
            <person name="Li C."/>
        </authorList>
    </citation>
    <scope>NUCLEOTIDE SEQUENCE [LARGE SCALE GENOMIC DNA]</scope>
    <source>
        <strain evidence="1">BGI_N341</strain>
    </source>
</reference>
<evidence type="ECO:0000313" key="2">
    <source>
        <dbReference type="Proteomes" id="UP000054190"/>
    </source>
</evidence>
<dbReference type="GO" id="GO:0031012">
    <property type="term" value="C:extracellular matrix"/>
    <property type="evidence" value="ECO:0007669"/>
    <property type="project" value="TreeGrafter"/>
</dbReference>
<evidence type="ECO:0008006" key="3">
    <source>
        <dbReference type="Google" id="ProtNLM"/>
    </source>
</evidence>
<organism evidence="1 2">
    <name type="scientific">Tyto alba</name>
    <name type="common">Barn owl</name>
    <dbReference type="NCBI Taxonomy" id="56313"/>
    <lineage>
        <taxon>Eukaryota</taxon>
        <taxon>Metazoa</taxon>
        <taxon>Chordata</taxon>
        <taxon>Craniata</taxon>
        <taxon>Vertebrata</taxon>
        <taxon>Euteleostomi</taxon>
        <taxon>Archelosauria</taxon>
        <taxon>Archosauria</taxon>
        <taxon>Dinosauria</taxon>
        <taxon>Saurischia</taxon>
        <taxon>Theropoda</taxon>
        <taxon>Coelurosauria</taxon>
        <taxon>Aves</taxon>
        <taxon>Neognathae</taxon>
        <taxon>Neoaves</taxon>
        <taxon>Telluraves</taxon>
        <taxon>Strigiformes</taxon>
        <taxon>Tytonidae</taxon>
        <taxon>Tyto</taxon>
    </lineage>
</organism>
<feature type="non-terminal residue" evidence="1">
    <location>
        <position position="117"/>
    </location>
</feature>
<dbReference type="EMBL" id="KK389120">
    <property type="protein sequence ID" value="KFV53358.1"/>
    <property type="molecule type" value="Genomic_DNA"/>
</dbReference>
<dbReference type="PANTHER" id="PTHR33395">
    <property type="entry name" value="TRANSCRIPTASE, PUTATIVE-RELATED-RELATED"/>
    <property type="match status" value="1"/>
</dbReference>
<protein>
    <recommendedName>
        <fullName evidence="3">RNA-directed DNA polymerase from mobile element jockey</fullName>
    </recommendedName>
</protein>
<gene>
    <name evidence="1" type="ORF">N341_04483</name>
</gene>
<keyword evidence="2" id="KW-1185">Reference proteome</keyword>
<dbReference type="AlphaFoldDB" id="A0A093HFD6"/>
<sequence length="117" mass="13678">GDWENEELPTVGEDQVLDHLRKQKVPKSMGLDDMHPKILREMADEVVKPLSIIFEKFWQSGEVPTDWKKGHITPIFKKRKKEDPGNYSPVYLTCVPSKIMNWIFLETMLGHMENKKV</sequence>
<evidence type="ECO:0000313" key="1">
    <source>
        <dbReference type="EMBL" id="KFV53358.1"/>
    </source>
</evidence>
<dbReference type="Proteomes" id="UP000054190">
    <property type="component" value="Unassembled WGS sequence"/>
</dbReference>